<dbReference type="GO" id="GO:0006364">
    <property type="term" value="P:rRNA processing"/>
    <property type="evidence" value="ECO:0007669"/>
    <property type="project" value="TreeGrafter"/>
</dbReference>
<dbReference type="SUPFAM" id="SSF50978">
    <property type="entry name" value="WD40 repeat-like"/>
    <property type="match status" value="1"/>
</dbReference>
<accession>A0A2P6QS36</accession>
<dbReference type="EMBL" id="PDCK01000042">
    <property type="protein sequence ID" value="PRQ36967.1"/>
    <property type="molecule type" value="Genomic_DNA"/>
</dbReference>
<keyword evidence="2" id="KW-0732">Signal</keyword>
<dbReference type="InterPro" id="IPR001680">
    <property type="entry name" value="WD40_rpt"/>
</dbReference>
<evidence type="ECO:0000256" key="1">
    <source>
        <dbReference type="PROSITE-ProRule" id="PRU00221"/>
    </source>
</evidence>
<feature type="repeat" description="WD" evidence="1">
    <location>
        <begin position="119"/>
        <end position="150"/>
    </location>
</feature>
<dbReference type="AlphaFoldDB" id="A0A2P6QS36"/>
<dbReference type="PANTHER" id="PTHR22840">
    <property type="entry name" value="WD REPEAT-CONTAINING PROTEIN 36"/>
    <property type="match status" value="1"/>
</dbReference>
<dbReference type="Gramene" id="PRQ36967">
    <property type="protein sequence ID" value="PRQ36967"/>
    <property type="gene ID" value="RchiOBHm_Chr4g0397361"/>
</dbReference>
<dbReference type="GO" id="GO:0032040">
    <property type="term" value="C:small-subunit processome"/>
    <property type="evidence" value="ECO:0007669"/>
    <property type="project" value="TreeGrafter"/>
</dbReference>
<feature type="chain" id="PRO_5015118112" evidence="2">
    <location>
        <begin position="16"/>
        <end position="302"/>
    </location>
</feature>
<dbReference type="InterPro" id="IPR036322">
    <property type="entry name" value="WD40_repeat_dom_sf"/>
</dbReference>
<dbReference type="InterPro" id="IPR015943">
    <property type="entry name" value="WD40/YVTN_repeat-like_dom_sf"/>
</dbReference>
<keyword evidence="1" id="KW-0853">WD repeat</keyword>
<dbReference type="PANTHER" id="PTHR22840:SF12">
    <property type="entry name" value="WD REPEAT-CONTAINING PROTEIN 36"/>
    <property type="match status" value="1"/>
</dbReference>
<dbReference type="Proteomes" id="UP000238479">
    <property type="component" value="Chromosome 4"/>
</dbReference>
<comment type="caution">
    <text evidence="3">The sequence shown here is derived from an EMBL/GenBank/DDBJ whole genome shotgun (WGS) entry which is preliminary data.</text>
</comment>
<protein>
    <submittedName>
        <fullName evidence="3">Putative transcription factor WD40-like family</fullName>
    </submittedName>
</protein>
<reference evidence="3 4" key="1">
    <citation type="journal article" date="2018" name="Nat. Genet.">
        <title>The Rosa genome provides new insights in the design of modern roses.</title>
        <authorList>
            <person name="Bendahmane M."/>
        </authorList>
    </citation>
    <scope>NUCLEOTIDE SEQUENCE [LARGE SCALE GENOMIC DNA]</scope>
    <source>
        <strain evidence="4">cv. Old Blush</strain>
    </source>
</reference>
<organism evidence="3 4">
    <name type="scientific">Rosa chinensis</name>
    <name type="common">China rose</name>
    <dbReference type="NCBI Taxonomy" id="74649"/>
    <lineage>
        <taxon>Eukaryota</taxon>
        <taxon>Viridiplantae</taxon>
        <taxon>Streptophyta</taxon>
        <taxon>Embryophyta</taxon>
        <taxon>Tracheophyta</taxon>
        <taxon>Spermatophyta</taxon>
        <taxon>Magnoliopsida</taxon>
        <taxon>eudicotyledons</taxon>
        <taxon>Gunneridae</taxon>
        <taxon>Pentapetalae</taxon>
        <taxon>rosids</taxon>
        <taxon>fabids</taxon>
        <taxon>Rosales</taxon>
        <taxon>Rosaceae</taxon>
        <taxon>Rosoideae</taxon>
        <taxon>Rosoideae incertae sedis</taxon>
        <taxon>Rosa</taxon>
    </lineage>
</organism>
<dbReference type="GO" id="GO:0034388">
    <property type="term" value="C:Pwp2p-containing subcomplex of 90S preribosome"/>
    <property type="evidence" value="ECO:0007669"/>
    <property type="project" value="TreeGrafter"/>
</dbReference>
<dbReference type="STRING" id="74649.A0A2P6QS36"/>
<evidence type="ECO:0000313" key="3">
    <source>
        <dbReference type="EMBL" id="PRQ36967.1"/>
    </source>
</evidence>
<gene>
    <name evidence="3" type="ORF">RchiOBHm_Chr4g0397361</name>
</gene>
<proteinExistence type="predicted"/>
<keyword evidence="4" id="KW-1185">Reference proteome</keyword>
<feature type="signal peptide" evidence="2">
    <location>
        <begin position="1"/>
        <end position="15"/>
    </location>
</feature>
<dbReference type="Gene3D" id="2.130.10.10">
    <property type="entry name" value="YVTN repeat-like/Quinoprotein amine dehydrogenase"/>
    <property type="match status" value="2"/>
</dbReference>
<evidence type="ECO:0000313" key="4">
    <source>
        <dbReference type="Proteomes" id="UP000238479"/>
    </source>
</evidence>
<evidence type="ECO:0000256" key="2">
    <source>
        <dbReference type="SAM" id="SignalP"/>
    </source>
</evidence>
<dbReference type="SMART" id="SM00320">
    <property type="entry name" value="WD40"/>
    <property type="match status" value="2"/>
</dbReference>
<name>A0A2P6QS36_ROSCH</name>
<dbReference type="PROSITE" id="PS50082">
    <property type="entry name" value="WD_REPEATS_2"/>
    <property type="match status" value="1"/>
</dbReference>
<dbReference type="Pfam" id="PF25168">
    <property type="entry name" value="Beta-prop_WDR36-Utp21_2nd"/>
    <property type="match status" value="1"/>
</dbReference>
<sequence>MLLQLLVTFTHSTRGAVTALSFSTVPYSTSTLSTVGYVQVYFTSITLGGLYDGLSVFVLCLVSWHFPNTKTEAGASTLKPKRKTQAPPYLKDFVPKWAASSGVITIWNLKKRRLQSVIKEAHDGSILPLHFLMNEPVLMSSSSNNSIKMWIFDTSDGYARLLRFRSGHSAPPQCIRFYANGRHILSAGQDRAFRVFSIIQRAFLTSYNKTSKETQGEVQLLEEEIKLKPVIAFDCAEIRELDWCNVVSCHMDTAQAYVWRLQNFVLGEHILKPRPENPTPVKACAISSCGNFAILGTAGGWI</sequence>